<evidence type="ECO:0000259" key="2">
    <source>
        <dbReference type="PROSITE" id="PS50076"/>
    </source>
</evidence>
<dbReference type="PROSITE" id="PS00636">
    <property type="entry name" value="DNAJ_1"/>
    <property type="match status" value="1"/>
</dbReference>
<evidence type="ECO:0000313" key="3">
    <source>
        <dbReference type="EMBL" id="CZR65528.1"/>
    </source>
</evidence>
<sequence length="335" mass="37824">MYGGKKRQSAQDHYEILGVDFKSTPAQIKKAFHKAALENHPDKTGGSAFGEAFVKVRESYEVLINATARAKYDLTYKPPPASKTKSKPFEGTSQSKQTERPNSSKAKQQDESPNTGSQSKPPTDEESEPSPKPQTDNTPPMPEGIEALLNDTELSRLFLQVAEDIRLSDDQEAKVLLARVYRRIIAGEKRDNLSRLLRMLSDSRRRYPQQEGGNEKARRARQWLDIMLSLYEAPKFVPRPRAGSAESEEWRSKCLCYQVEEYKPTIKAIVLELEGLCDQNSISELEKKIGEGAEEAFKKLAEIQRMQEGELKSSMLNLWWTILETKQSGVGGVEE</sequence>
<dbReference type="OrthoDB" id="442087at2759"/>
<evidence type="ECO:0000313" key="4">
    <source>
        <dbReference type="Proteomes" id="UP000184330"/>
    </source>
</evidence>
<proteinExistence type="predicted"/>
<dbReference type="STRING" id="576137.A0A1L7XKI2"/>
<dbReference type="Proteomes" id="UP000184330">
    <property type="component" value="Unassembled WGS sequence"/>
</dbReference>
<dbReference type="SUPFAM" id="SSF46565">
    <property type="entry name" value="Chaperone J-domain"/>
    <property type="match status" value="1"/>
</dbReference>
<dbReference type="SMART" id="SM00271">
    <property type="entry name" value="DnaJ"/>
    <property type="match status" value="1"/>
</dbReference>
<feature type="compositionally biased region" description="Polar residues" evidence="1">
    <location>
        <begin position="91"/>
        <end position="121"/>
    </location>
</feature>
<reference evidence="3 4" key="1">
    <citation type="submission" date="2016-03" db="EMBL/GenBank/DDBJ databases">
        <authorList>
            <person name="Ploux O."/>
        </authorList>
    </citation>
    <scope>NUCLEOTIDE SEQUENCE [LARGE SCALE GENOMIC DNA]</scope>
    <source>
        <strain evidence="3 4">UAMH 11012</strain>
    </source>
</reference>
<evidence type="ECO:0000256" key="1">
    <source>
        <dbReference type="SAM" id="MobiDB-lite"/>
    </source>
</evidence>
<protein>
    <recommendedName>
        <fullName evidence="2">J domain-containing protein</fullName>
    </recommendedName>
</protein>
<organism evidence="3 4">
    <name type="scientific">Phialocephala subalpina</name>
    <dbReference type="NCBI Taxonomy" id="576137"/>
    <lineage>
        <taxon>Eukaryota</taxon>
        <taxon>Fungi</taxon>
        <taxon>Dikarya</taxon>
        <taxon>Ascomycota</taxon>
        <taxon>Pezizomycotina</taxon>
        <taxon>Leotiomycetes</taxon>
        <taxon>Helotiales</taxon>
        <taxon>Mollisiaceae</taxon>
        <taxon>Phialocephala</taxon>
        <taxon>Phialocephala fortinii species complex</taxon>
    </lineage>
</organism>
<dbReference type="InterPro" id="IPR036869">
    <property type="entry name" value="J_dom_sf"/>
</dbReference>
<dbReference type="PROSITE" id="PS50076">
    <property type="entry name" value="DNAJ_2"/>
    <property type="match status" value="1"/>
</dbReference>
<feature type="region of interest" description="Disordered" evidence="1">
    <location>
        <begin position="75"/>
        <end position="145"/>
    </location>
</feature>
<dbReference type="InterPro" id="IPR018253">
    <property type="entry name" value="DnaJ_domain_CS"/>
</dbReference>
<feature type="domain" description="J" evidence="2">
    <location>
        <begin position="12"/>
        <end position="76"/>
    </location>
</feature>
<dbReference type="Pfam" id="PF00226">
    <property type="entry name" value="DnaJ"/>
    <property type="match status" value="1"/>
</dbReference>
<dbReference type="EMBL" id="FJOG01000031">
    <property type="protein sequence ID" value="CZR65528.1"/>
    <property type="molecule type" value="Genomic_DNA"/>
</dbReference>
<dbReference type="Gene3D" id="1.10.287.110">
    <property type="entry name" value="DnaJ domain"/>
    <property type="match status" value="1"/>
</dbReference>
<dbReference type="PANTHER" id="PTHR44825">
    <property type="match status" value="1"/>
</dbReference>
<dbReference type="PANTHER" id="PTHR44825:SF1">
    <property type="entry name" value="DNAJ HOMOLOG SUBFAMILY C MEMBER 4"/>
    <property type="match status" value="1"/>
</dbReference>
<dbReference type="AlphaFoldDB" id="A0A1L7XKI2"/>
<dbReference type="InterPro" id="IPR001623">
    <property type="entry name" value="DnaJ_domain"/>
</dbReference>
<name>A0A1L7XKI2_9HELO</name>
<accession>A0A1L7XKI2</accession>
<keyword evidence="4" id="KW-1185">Reference proteome</keyword>
<gene>
    <name evidence="3" type="ORF">PAC_15428</name>
</gene>
<dbReference type="InterPro" id="IPR052763">
    <property type="entry name" value="DnaJ_C4"/>
</dbReference>
<dbReference type="PRINTS" id="PR00625">
    <property type="entry name" value="JDOMAIN"/>
</dbReference>
<dbReference type="CDD" id="cd06257">
    <property type="entry name" value="DnaJ"/>
    <property type="match status" value="1"/>
</dbReference>